<feature type="non-terminal residue" evidence="2">
    <location>
        <position position="129"/>
    </location>
</feature>
<evidence type="ECO:0000313" key="3">
    <source>
        <dbReference type="Proteomes" id="UP000287033"/>
    </source>
</evidence>
<accession>A0A401TK96</accession>
<evidence type="ECO:0000313" key="2">
    <source>
        <dbReference type="EMBL" id="GCC43082.1"/>
    </source>
</evidence>
<gene>
    <name evidence="2" type="ORF">chiPu_0027124</name>
</gene>
<dbReference type="AlphaFoldDB" id="A0A401TK96"/>
<dbReference type="EMBL" id="BEZZ01095690">
    <property type="protein sequence ID" value="GCC43082.1"/>
    <property type="molecule type" value="Genomic_DNA"/>
</dbReference>
<dbReference type="NCBIfam" id="TIGR01409">
    <property type="entry name" value="TAT_signal_seq"/>
    <property type="match status" value="1"/>
</dbReference>
<proteinExistence type="predicted"/>
<name>A0A401TK96_CHIPU</name>
<dbReference type="Pfam" id="PF10518">
    <property type="entry name" value="TAT_signal"/>
    <property type="match status" value="1"/>
</dbReference>
<feature type="region of interest" description="Disordered" evidence="1">
    <location>
        <begin position="1"/>
        <end position="64"/>
    </location>
</feature>
<comment type="caution">
    <text evidence="2">The sequence shown here is derived from an EMBL/GenBank/DDBJ whole genome shotgun (WGS) entry which is preliminary data.</text>
</comment>
<feature type="compositionally biased region" description="Basic residues" evidence="1">
    <location>
        <begin position="43"/>
        <end position="64"/>
    </location>
</feature>
<keyword evidence="3" id="KW-1185">Reference proteome</keyword>
<organism evidence="2 3">
    <name type="scientific">Chiloscyllium punctatum</name>
    <name type="common">Brownbanded bambooshark</name>
    <name type="synonym">Hemiscyllium punctatum</name>
    <dbReference type="NCBI Taxonomy" id="137246"/>
    <lineage>
        <taxon>Eukaryota</taxon>
        <taxon>Metazoa</taxon>
        <taxon>Chordata</taxon>
        <taxon>Craniata</taxon>
        <taxon>Vertebrata</taxon>
        <taxon>Chondrichthyes</taxon>
        <taxon>Elasmobranchii</taxon>
        <taxon>Galeomorphii</taxon>
        <taxon>Galeoidea</taxon>
        <taxon>Orectolobiformes</taxon>
        <taxon>Hemiscylliidae</taxon>
        <taxon>Chiloscyllium</taxon>
    </lineage>
</organism>
<dbReference type="InterPro" id="IPR019546">
    <property type="entry name" value="TAT_signal_bac_arc"/>
</dbReference>
<dbReference type="Proteomes" id="UP000287033">
    <property type="component" value="Unassembled WGS sequence"/>
</dbReference>
<feature type="compositionally biased region" description="Basic residues" evidence="1">
    <location>
        <begin position="21"/>
        <end position="32"/>
    </location>
</feature>
<protein>
    <recommendedName>
        <fullName evidence="4">Twin-arginine translocation signal domain-containing protein</fullName>
    </recommendedName>
</protein>
<sequence length="129" mass="14735">MPRLKPPTRKPALCATSGPRQLRRSPPQKRPARLVISTPQSPRPRRPRRWQRHRFSRRPAKRNAGRTWKFVKGAQATGRAERAMIIRRRDFLKTSAAATLVAGLPRLARGADTASVYDLERFGNARILH</sequence>
<evidence type="ECO:0008006" key="4">
    <source>
        <dbReference type="Google" id="ProtNLM"/>
    </source>
</evidence>
<evidence type="ECO:0000256" key="1">
    <source>
        <dbReference type="SAM" id="MobiDB-lite"/>
    </source>
</evidence>
<reference evidence="2 3" key="1">
    <citation type="journal article" date="2018" name="Nat. Ecol. Evol.">
        <title>Shark genomes provide insights into elasmobranch evolution and the origin of vertebrates.</title>
        <authorList>
            <person name="Hara Y"/>
            <person name="Yamaguchi K"/>
            <person name="Onimaru K"/>
            <person name="Kadota M"/>
            <person name="Koyanagi M"/>
            <person name="Keeley SD"/>
            <person name="Tatsumi K"/>
            <person name="Tanaka K"/>
            <person name="Motone F"/>
            <person name="Kageyama Y"/>
            <person name="Nozu R"/>
            <person name="Adachi N"/>
            <person name="Nishimura O"/>
            <person name="Nakagawa R"/>
            <person name="Tanegashima C"/>
            <person name="Kiyatake I"/>
            <person name="Matsumoto R"/>
            <person name="Murakumo K"/>
            <person name="Nishida K"/>
            <person name="Terakita A"/>
            <person name="Kuratani S"/>
            <person name="Sato K"/>
            <person name="Hyodo S Kuraku.S."/>
        </authorList>
    </citation>
    <scope>NUCLEOTIDE SEQUENCE [LARGE SCALE GENOMIC DNA]</scope>
</reference>